<dbReference type="HOGENOM" id="CLU_040940_5_1_5"/>
<dbReference type="PROSITE" id="PS51462">
    <property type="entry name" value="NUDIX"/>
    <property type="match status" value="1"/>
</dbReference>
<dbReference type="InterPro" id="IPR000086">
    <property type="entry name" value="NUDIX_hydrolase_dom"/>
</dbReference>
<dbReference type="PANTHER" id="PTHR12992:SF11">
    <property type="entry name" value="MITOCHONDRIAL COENZYME A DIPHOSPHATASE NUDT8"/>
    <property type="match status" value="1"/>
</dbReference>
<comment type="caution">
    <text evidence="8">The sequence shown here is derived from an EMBL/GenBank/DDBJ whole genome shotgun (WGS) entry which is preliminary data.</text>
</comment>
<dbReference type="SUPFAM" id="SSF55811">
    <property type="entry name" value="Nudix"/>
    <property type="match status" value="1"/>
</dbReference>
<dbReference type="Gene3D" id="3.90.79.10">
    <property type="entry name" value="Nucleoside Triphosphate Pyrophosphohydrolase"/>
    <property type="match status" value="1"/>
</dbReference>
<protein>
    <submittedName>
        <fullName evidence="8">NTP phosphohydrolase (NUDIX hydrolase)</fullName>
    </submittedName>
</protein>
<dbReference type="EMBL" id="AAPJ01000001">
    <property type="protein sequence ID" value="EAS51624.1"/>
    <property type="molecule type" value="Genomic_DNA"/>
</dbReference>
<gene>
    <name evidence="8" type="ORF">SI859A1_02440</name>
</gene>
<dbReference type="InterPro" id="IPR045121">
    <property type="entry name" value="CoAse"/>
</dbReference>
<evidence type="ECO:0000256" key="2">
    <source>
        <dbReference type="ARBA" id="ARBA00001946"/>
    </source>
</evidence>
<sequence length="227" mass="25117">MLADDRPGRGVADDAHAGRYTDFTTADLRARIAARGWAGDAAPTREYGDHLLNPDLVQLMERDRAREAAVLVPIVDRGEGATVILTTRTAHLRKHSGQIAFPGGSVDPEDVSPEAAAIRESVEEIALDPQHVEPVGRLPRYLTTTGFRITPVVAIVRPGFSLVANPDEVQDVFEVPLGFLMSEANHREESRIWQGIERRYYVMPFGERFIWGVTAGIIRTLYEGLYA</sequence>
<evidence type="ECO:0000313" key="9">
    <source>
        <dbReference type="Proteomes" id="UP000000321"/>
    </source>
</evidence>
<dbReference type="NCBIfam" id="NF007980">
    <property type="entry name" value="PRK10707.1"/>
    <property type="match status" value="1"/>
</dbReference>
<comment type="cofactor">
    <cofactor evidence="1">
        <name>Mn(2+)</name>
        <dbReference type="ChEBI" id="CHEBI:29035"/>
    </cofactor>
</comment>
<dbReference type="CDD" id="cd03426">
    <property type="entry name" value="NUDIX_CoAse_Nudt7"/>
    <property type="match status" value="1"/>
</dbReference>
<evidence type="ECO:0000256" key="4">
    <source>
        <dbReference type="ARBA" id="ARBA00022801"/>
    </source>
</evidence>
<evidence type="ECO:0000256" key="3">
    <source>
        <dbReference type="ARBA" id="ARBA00022723"/>
    </source>
</evidence>
<dbReference type="GO" id="GO:0010945">
    <property type="term" value="F:coenzyme A diphosphatase activity"/>
    <property type="evidence" value="ECO:0007669"/>
    <property type="project" value="InterPro"/>
</dbReference>
<dbReference type="InterPro" id="IPR015797">
    <property type="entry name" value="NUDIX_hydrolase-like_dom_sf"/>
</dbReference>
<accession>Q1YLV7</accession>
<reference evidence="8 9" key="1">
    <citation type="journal article" date="2008" name="Appl. Environ. Microbiol.">
        <title>Genomic insights into Mn(II) oxidation by the marine alphaproteobacterium Aurantimonas sp. strain SI85-9A1.</title>
        <authorList>
            <person name="Dick G.J."/>
            <person name="Podell S."/>
            <person name="Johnson H.A."/>
            <person name="Rivera-Espinoza Y."/>
            <person name="Bernier-Latmani R."/>
            <person name="McCarthy J.K."/>
            <person name="Torpey J.W."/>
            <person name="Clement B.G."/>
            <person name="Gaasterland T."/>
            <person name="Tebo B.M."/>
        </authorList>
    </citation>
    <scope>NUCLEOTIDE SEQUENCE [LARGE SCALE GENOMIC DNA]</scope>
    <source>
        <strain evidence="8 9">SI85-9A1</strain>
    </source>
</reference>
<evidence type="ECO:0000256" key="5">
    <source>
        <dbReference type="ARBA" id="ARBA00022842"/>
    </source>
</evidence>
<keyword evidence="5" id="KW-0460">Magnesium</keyword>
<dbReference type="AlphaFoldDB" id="Q1YLV7"/>
<proteinExistence type="predicted"/>
<dbReference type="Proteomes" id="UP000000321">
    <property type="component" value="Unassembled WGS sequence"/>
</dbReference>
<keyword evidence="9" id="KW-1185">Reference proteome</keyword>
<evidence type="ECO:0000256" key="1">
    <source>
        <dbReference type="ARBA" id="ARBA00001936"/>
    </source>
</evidence>
<keyword evidence="3" id="KW-0479">Metal-binding</keyword>
<dbReference type="OrthoDB" id="9802805at2"/>
<dbReference type="GO" id="GO:0046872">
    <property type="term" value="F:metal ion binding"/>
    <property type="evidence" value="ECO:0007669"/>
    <property type="project" value="UniProtKB-KW"/>
</dbReference>
<name>Q1YLV7_AURMS</name>
<dbReference type="RefSeq" id="WP_009210262.1">
    <property type="nucleotide sequence ID" value="NZ_BBWP01000002.1"/>
</dbReference>
<keyword evidence="6" id="KW-0464">Manganese</keyword>
<comment type="cofactor">
    <cofactor evidence="2">
        <name>Mg(2+)</name>
        <dbReference type="ChEBI" id="CHEBI:18420"/>
    </cofactor>
</comment>
<dbReference type="BioCyc" id="AURANTIMONAS:SI859A1_02440-MONOMER"/>
<dbReference type="Pfam" id="PF00293">
    <property type="entry name" value="NUDIX"/>
    <property type="match status" value="1"/>
</dbReference>
<evidence type="ECO:0000256" key="6">
    <source>
        <dbReference type="ARBA" id="ARBA00023211"/>
    </source>
</evidence>
<evidence type="ECO:0000259" key="7">
    <source>
        <dbReference type="PROSITE" id="PS51462"/>
    </source>
</evidence>
<dbReference type="PANTHER" id="PTHR12992">
    <property type="entry name" value="NUDIX HYDROLASE"/>
    <property type="match status" value="1"/>
</dbReference>
<keyword evidence="4 8" id="KW-0378">Hydrolase</keyword>
<feature type="domain" description="Nudix hydrolase" evidence="7">
    <location>
        <begin position="65"/>
        <end position="197"/>
    </location>
</feature>
<evidence type="ECO:0000313" key="8">
    <source>
        <dbReference type="EMBL" id="EAS51624.1"/>
    </source>
</evidence>
<organism evidence="8 9">
    <name type="scientific">Aurantimonas manganoxydans (strain ATCC BAA-1229 / DSM 21871 / SI85-9A1)</name>
    <dbReference type="NCBI Taxonomy" id="287752"/>
    <lineage>
        <taxon>Bacteria</taxon>
        <taxon>Pseudomonadati</taxon>
        <taxon>Pseudomonadota</taxon>
        <taxon>Alphaproteobacteria</taxon>
        <taxon>Hyphomicrobiales</taxon>
        <taxon>Aurantimonadaceae</taxon>
        <taxon>Aurantimonas</taxon>
    </lineage>
</organism>